<name>A0A6C0FXT2_9BACL</name>
<dbReference type="PANTHER" id="PTHR30619:SF1">
    <property type="entry name" value="RECOMBINATION PROTEIN 2"/>
    <property type="match status" value="1"/>
</dbReference>
<dbReference type="Pfam" id="PF00753">
    <property type="entry name" value="Lactamase_B"/>
    <property type="match status" value="1"/>
</dbReference>
<dbReference type="GO" id="GO:0016787">
    <property type="term" value="F:hydrolase activity"/>
    <property type="evidence" value="ECO:0007669"/>
    <property type="project" value="UniProtKB-KW"/>
</dbReference>
<evidence type="ECO:0000256" key="2">
    <source>
        <dbReference type="ARBA" id="ARBA00034301"/>
    </source>
</evidence>
<proteinExistence type="predicted"/>
<evidence type="ECO:0000256" key="3">
    <source>
        <dbReference type="ARBA" id="ARBA00048505"/>
    </source>
</evidence>
<protein>
    <submittedName>
        <fullName evidence="5">MBL fold metallo-hydrolase</fullName>
    </submittedName>
</protein>
<dbReference type="EMBL" id="CP048209">
    <property type="protein sequence ID" value="QHT61507.1"/>
    <property type="molecule type" value="Genomic_DNA"/>
</dbReference>
<keyword evidence="5" id="KW-0378">Hydrolase</keyword>
<evidence type="ECO:0000256" key="1">
    <source>
        <dbReference type="ARBA" id="ARBA00034221"/>
    </source>
</evidence>
<reference evidence="5 6" key="1">
    <citation type="submission" date="2020-01" db="EMBL/GenBank/DDBJ databases">
        <title>Paenibacillus sp. nov., isolated from tomato rhizosphere.</title>
        <authorList>
            <person name="Weon H.-Y."/>
            <person name="Lee S.A."/>
        </authorList>
    </citation>
    <scope>NUCLEOTIDE SEQUENCE [LARGE SCALE GENOMIC DNA]</scope>
    <source>
        <strain evidence="5 6">12200R-189</strain>
    </source>
</reference>
<evidence type="ECO:0000313" key="6">
    <source>
        <dbReference type="Proteomes" id="UP000476064"/>
    </source>
</evidence>
<dbReference type="SUPFAM" id="SSF56281">
    <property type="entry name" value="Metallo-hydrolase/oxidoreductase"/>
    <property type="match status" value="1"/>
</dbReference>
<evidence type="ECO:0000313" key="5">
    <source>
        <dbReference type="EMBL" id="QHT61507.1"/>
    </source>
</evidence>
<gene>
    <name evidence="5" type="ORF">GXP70_17070</name>
</gene>
<keyword evidence="6" id="KW-1185">Reference proteome</keyword>
<dbReference type="Proteomes" id="UP000476064">
    <property type="component" value="Chromosome"/>
</dbReference>
<dbReference type="AlphaFoldDB" id="A0A6C0FXT2"/>
<dbReference type="InterPro" id="IPR036866">
    <property type="entry name" value="RibonucZ/Hydroxyglut_hydro"/>
</dbReference>
<comment type="function">
    <text evidence="2">Counteracts the endogenous Pycsar antiviral defense system. Phosphodiesterase that enables metal-dependent hydrolysis of host cyclic nucleotide Pycsar defense signals such as cCMP and cUMP.</text>
</comment>
<dbReference type="PANTHER" id="PTHR30619">
    <property type="entry name" value="DNA INTERNALIZATION/COMPETENCE PROTEIN COMEC/REC2"/>
    <property type="match status" value="1"/>
</dbReference>
<evidence type="ECO:0000259" key="4">
    <source>
        <dbReference type="Pfam" id="PF00753"/>
    </source>
</evidence>
<comment type="catalytic activity">
    <reaction evidence="3">
        <text>3',5'-cyclic UMP + H2O = UMP + H(+)</text>
        <dbReference type="Rhea" id="RHEA:70575"/>
        <dbReference type="ChEBI" id="CHEBI:15377"/>
        <dbReference type="ChEBI" id="CHEBI:15378"/>
        <dbReference type="ChEBI" id="CHEBI:57865"/>
        <dbReference type="ChEBI" id="CHEBI:184387"/>
    </reaction>
    <physiologicalReaction direction="left-to-right" evidence="3">
        <dbReference type="Rhea" id="RHEA:70576"/>
    </physiologicalReaction>
</comment>
<feature type="domain" description="Metallo-beta-lactamase" evidence="4">
    <location>
        <begin position="18"/>
        <end position="224"/>
    </location>
</feature>
<dbReference type="KEGG" id="plyc:GXP70_17070"/>
<sequence>MTMNGAEVHFLNVGWGDAHVVRMPSGGVTLIDGGDEHGAGEALPDRDHPLHWLNRHGYAEVEWMVLTHLHEDHLNGLLAVAEREEIRVKRALLPYEPFRLPPANPATALTPLAASMHRMLAAYLTMIDRLLARGTIIVWRERYDREGSEVVWEESGIRFAHEYPWRGDPLPARQLLPELAKAEQAESELLERFFEASNHDSSVYRLSCGDAPATGVLFGGDQLEPGWERLAGRRDLACEVWKAAHHGLPDGCNERILGWIRPAYGVIPIDSARSAPYAAEWERLKRLTGIEFQLTSASAYGWVYRLNRHADCGSIGK</sequence>
<comment type="catalytic activity">
    <reaction evidence="1">
        <text>3',5'-cyclic CMP + H2O = CMP + H(+)</text>
        <dbReference type="Rhea" id="RHEA:72675"/>
        <dbReference type="ChEBI" id="CHEBI:15377"/>
        <dbReference type="ChEBI" id="CHEBI:15378"/>
        <dbReference type="ChEBI" id="CHEBI:58003"/>
        <dbReference type="ChEBI" id="CHEBI:60377"/>
    </reaction>
    <physiologicalReaction direction="left-to-right" evidence="1">
        <dbReference type="Rhea" id="RHEA:72676"/>
    </physiologicalReaction>
</comment>
<dbReference type="InterPro" id="IPR052159">
    <property type="entry name" value="Competence_DNA_uptake"/>
</dbReference>
<organism evidence="5 6">
    <name type="scientific">Paenibacillus lycopersici</name>
    <dbReference type="NCBI Taxonomy" id="2704462"/>
    <lineage>
        <taxon>Bacteria</taxon>
        <taxon>Bacillati</taxon>
        <taxon>Bacillota</taxon>
        <taxon>Bacilli</taxon>
        <taxon>Bacillales</taxon>
        <taxon>Paenibacillaceae</taxon>
        <taxon>Paenibacillus</taxon>
    </lineage>
</organism>
<dbReference type="Gene3D" id="3.60.15.10">
    <property type="entry name" value="Ribonuclease Z/Hydroxyacylglutathione hydrolase-like"/>
    <property type="match status" value="1"/>
</dbReference>
<dbReference type="InterPro" id="IPR001279">
    <property type="entry name" value="Metallo-B-lactamas"/>
</dbReference>
<dbReference type="RefSeq" id="WP_162357946.1">
    <property type="nucleotide sequence ID" value="NZ_CP048209.1"/>
</dbReference>
<accession>A0A6C0FXT2</accession>